<dbReference type="InterPro" id="IPR000873">
    <property type="entry name" value="AMP-dep_synth/lig_dom"/>
</dbReference>
<reference evidence="3 4" key="1">
    <citation type="submission" date="2017-04" db="EMBL/GenBank/DDBJ databases">
        <authorList>
            <person name="Afonso C.L."/>
            <person name="Miller P.J."/>
            <person name="Scott M.A."/>
            <person name="Spackman E."/>
            <person name="Goraichik I."/>
            <person name="Dimitrov K.M."/>
            <person name="Suarez D.L."/>
            <person name="Swayne D.E."/>
        </authorList>
    </citation>
    <scope>NUCLEOTIDE SEQUENCE [LARGE SCALE GENOMIC DNA]</scope>
    <source>
        <strain evidence="3 4">DSM 43828</strain>
    </source>
</reference>
<dbReference type="InterPro" id="IPR042099">
    <property type="entry name" value="ANL_N_sf"/>
</dbReference>
<feature type="domain" description="AMP-dependent synthetase/ligase" evidence="1">
    <location>
        <begin position="10"/>
        <end position="102"/>
    </location>
</feature>
<evidence type="ECO:0000259" key="1">
    <source>
        <dbReference type="Pfam" id="PF00501"/>
    </source>
</evidence>
<dbReference type="PANTHER" id="PTHR45527">
    <property type="entry name" value="NONRIBOSOMAL PEPTIDE SYNTHETASE"/>
    <property type="match status" value="1"/>
</dbReference>
<sequence length="474" mass="52660">MTEYSLYDWFARSTRRHPDAEALRVGDTAWTYRQLREAVEVMAARLDGHSRVGVLATRSPLAYIGYLAALCAGSVVVPLNPRFPVRRNNIICREAGVSVIIADVPHELVCTDGRPPSMGDVAYLLFTSGSTGRPKGIAIRHRNVSAYVAYNIERYQVRPGCRLSQTFDLTFDPSVFDLFVAWGAGATVVVPQRDELNDPVTLVNREGITHWFSVPSVVSLAARMRRLPPGSMPGLRWSLFAGEQLTMEQARAWSAAAPGSVLENLYGPTELTVTCTAYRLAKDAEQWPETSNRTVPIGHCYPHLDHLVLDAEGRSSDDGELCVRGVQRFDGYLDERNNIGRFVRYDTVAASYEGTGRVPDDVWYRTGDRVTVGPDGSMVHRGRLDNQVQVHGYRVELGEIEAALRMHPRVHEAVLLSDGAELSAVYIGADVGNDELARWLSTRLPPYMVPRTYTRVDELPLNHNGKIDRKALVG</sequence>
<dbReference type="PROSITE" id="PS00455">
    <property type="entry name" value="AMP_BINDING"/>
    <property type="match status" value="1"/>
</dbReference>
<dbReference type="EMBL" id="FWXV01000008">
    <property type="protein sequence ID" value="SMD22993.1"/>
    <property type="molecule type" value="Genomic_DNA"/>
</dbReference>
<dbReference type="GO" id="GO:0044550">
    <property type="term" value="P:secondary metabolite biosynthetic process"/>
    <property type="evidence" value="ECO:0007669"/>
    <property type="project" value="TreeGrafter"/>
</dbReference>
<dbReference type="GO" id="GO:0043041">
    <property type="term" value="P:amino acid activation for nonribosomal peptide biosynthetic process"/>
    <property type="evidence" value="ECO:0007669"/>
    <property type="project" value="TreeGrafter"/>
</dbReference>
<evidence type="ECO:0000259" key="2">
    <source>
        <dbReference type="Pfam" id="PF13193"/>
    </source>
</evidence>
<dbReference type="Pfam" id="PF00501">
    <property type="entry name" value="AMP-binding"/>
    <property type="match status" value="2"/>
</dbReference>
<dbReference type="Gene3D" id="3.30.300.30">
    <property type="match status" value="1"/>
</dbReference>
<dbReference type="AlphaFoldDB" id="A0A1W2FM83"/>
<dbReference type="GO" id="GO:0005737">
    <property type="term" value="C:cytoplasm"/>
    <property type="evidence" value="ECO:0007669"/>
    <property type="project" value="TreeGrafter"/>
</dbReference>
<evidence type="ECO:0000313" key="4">
    <source>
        <dbReference type="Proteomes" id="UP000192674"/>
    </source>
</evidence>
<dbReference type="RefSeq" id="WP_084431810.1">
    <property type="nucleotide sequence ID" value="NZ_FWXV01000008.1"/>
</dbReference>
<dbReference type="OrthoDB" id="3243414at2"/>
<evidence type="ECO:0000313" key="3">
    <source>
        <dbReference type="EMBL" id="SMD22993.1"/>
    </source>
</evidence>
<dbReference type="Proteomes" id="UP000192674">
    <property type="component" value="Unassembled WGS sequence"/>
</dbReference>
<organism evidence="3 4">
    <name type="scientific">Kibdelosporangium aridum</name>
    <dbReference type="NCBI Taxonomy" id="2030"/>
    <lineage>
        <taxon>Bacteria</taxon>
        <taxon>Bacillati</taxon>
        <taxon>Actinomycetota</taxon>
        <taxon>Actinomycetes</taxon>
        <taxon>Pseudonocardiales</taxon>
        <taxon>Pseudonocardiaceae</taxon>
        <taxon>Kibdelosporangium</taxon>
    </lineage>
</organism>
<protein>
    <submittedName>
        <fullName evidence="3">Amino acid adenylation domain-containing protein</fullName>
    </submittedName>
</protein>
<dbReference type="SUPFAM" id="SSF56801">
    <property type="entry name" value="Acetyl-CoA synthetase-like"/>
    <property type="match status" value="1"/>
</dbReference>
<name>A0A1W2FM83_KIBAR</name>
<feature type="domain" description="AMP-binding enzyme C-terminal" evidence="2">
    <location>
        <begin position="399"/>
        <end position="466"/>
    </location>
</feature>
<proteinExistence type="predicted"/>
<dbReference type="Gene3D" id="3.40.50.12780">
    <property type="entry name" value="N-terminal domain of ligase-like"/>
    <property type="match status" value="1"/>
</dbReference>
<gene>
    <name evidence="3" type="ORF">SAMN05661093_07774</name>
</gene>
<feature type="domain" description="AMP-dependent synthetase/ligase" evidence="1">
    <location>
        <begin position="114"/>
        <end position="333"/>
    </location>
</feature>
<dbReference type="InterPro" id="IPR020845">
    <property type="entry name" value="AMP-binding_CS"/>
</dbReference>
<dbReference type="InterPro" id="IPR025110">
    <property type="entry name" value="AMP-bd_C"/>
</dbReference>
<dbReference type="InterPro" id="IPR045851">
    <property type="entry name" value="AMP-bd_C_sf"/>
</dbReference>
<keyword evidence="4" id="KW-1185">Reference proteome</keyword>
<dbReference type="GO" id="GO:0031177">
    <property type="term" value="F:phosphopantetheine binding"/>
    <property type="evidence" value="ECO:0007669"/>
    <property type="project" value="TreeGrafter"/>
</dbReference>
<accession>A0A1W2FM83</accession>
<dbReference type="Pfam" id="PF13193">
    <property type="entry name" value="AMP-binding_C"/>
    <property type="match status" value="1"/>
</dbReference>
<dbReference type="PANTHER" id="PTHR45527:SF1">
    <property type="entry name" value="FATTY ACID SYNTHASE"/>
    <property type="match status" value="1"/>
</dbReference>